<accession>A0A1I7MN26</accession>
<sequence>MPLSEREITEPVDLAGPTGLLNPEAVGWTRTPLHRTDSVTHGLIGRTRTKRWEYWAITTPTHAVGLVVSDISYASTHGIFVLDRRTGEQISHDAVGLPGAASLPGTLGEGVSRSRTRTVQLEFTHHDDATHLSASGPRVRLEVTAHRPPGHQSLGVVVPWSQQFY</sequence>
<proteinExistence type="predicted"/>
<dbReference type="Pfam" id="PF10974">
    <property type="entry name" value="DUF2804"/>
    <property type="match status" value="1"/>
</dbReference>
<dbReference type="Proteomes" id="UP000198881">
    <property type="component" value="Unassembled WGS sequence"/>
</dbReference>
<organism evidence="1 2">
    <name type="scientific">Micrococcus terreus</name>
    <dbReference type="NCBI Taxonomy" id="574650"/>
    <lineage>
        <taxon>Bacteria</taxon>
        <taxon>Bacillati</taxon>
        <taxon>Actinomycetota</taxon>
        <taxon>Actinomycetes</taxon>
        <taxon>Micrococcales</taxon>
        <taxon>Micrococcaceae</taxon>
        <taxon>Micrococcus</taxon>
    </lineage>
</organism>
<name>A0A1I7MN26_9MICC</name>
<keyword evidence="2" id="KW-1185">Reference proteome</keyword>
<protein>
    <recommendedName>
        <fullName evidence="3">DUF2804 domain-containing protein</fullName>
    </recommendedName>
</protein>
<evidence type="ECO:0000313" key="2">
    <source>
        <dbReference type="Proteomes" id="UP000198881"/>
    </source>
</evidence>
<gene>
    <name evidence="1" type="ORF">SAMN04487966_106173</name>
</gene>
<reference evidence="1 2" key="1">
    <citation type="submission" date="2016-10" db="EMBL/GenBank/DDBJ databases">
        <authorList>
            <person name="de Groot N.N."/>
        </authorList>
    </citation>
    <scope>NUCLEOTIDE SEQUENCE [LARGE SCALE GENOMIC DNA]</scope>
    <source>
        <strain evidence="1 2">CGMCC 1.7054</strain>
    </source>
</reference>
<dbReference type="RefSeq" id="WP_218154328.1">
    <property type="nucleotide sequence ID" value="NZ_FPCG01000006.1"/>
</dbReference>
<dbReference type="PANTHER" id="PTHR35868">
    <property type="entry name" value="DUF2804 DOMAIN-CONTAINING PROTEIN-RELATED"/>
    <property type="match status" value="1"/>
</dbReference>
<dbReference type="EMBL" id="FPCG01000006">
    <property type="protein sequence ID" value="SFV23336.1"/>
    <property type="molecule type" value="Genomic_DNA"/>
</dbReference>
<dbReference type="InterPro" id="IPR021243">
    <property type="entry name" value="DUF2804"/>
</dbReference>
<dbReference type="AlphaFoldDB" id="A0A1I7MN26"/>
<dbReference type="STRING" id="574650.SAMN04487966_106173"/>
<evidence type="ECO:0000313" key="1">
    <source>
        <dbReference type="EMBL" id="SFV23336.1"/>
    </source>
</evidence>
<evidence type="ECO:0008006" key="3">
    <source>
        <dbReference type="Google" id="ProtNLM"/>
    </source>
</evidence>